<dbReference type="GO" id="GO:0046872">
    <property type="term" value="F:metal ion binding"/>
    <property type="evidence" value="ECO:0007669"/>
    <property type="project" value="UniProtKB-KW"/>
</dbReference>
<reference evidence="4 5" key="1">
    <citation type="submission" date="2020-06" db="EMBL/GenBank/DDBJ databases">
        <title>Methanofollis fontis sp. nov., a methanogen isolated from marine sediments near a cold seep at Four-Way Closure Ridge offshore southwestern Taiwan.</title>
        <authorList>
            <person name="Chen S.-C."/>
            <person name="Teng N.-H."/>
            <person name="Lin Y.-S."/>
            <person name="Lai M.-C."/>
            <person name="Chen H.-H."/>
            <person name="Wang C.-C."/>
        </authorList>
    </citation>
    <scope>NUCLEOTIDE SEQUENCE [LARGE SCALE GENOMIC DNA]</scope>
    <source>
        <strain evidence="4 5">DSM 2702</strain>
    </source>
</reference>
<dbReference type="SUPFAM" id="SSF101478">
    <property type="entry name" value="ADP-ribosylglycohydrolase"/>
    <property type="match status" value="1"/>
</dbReference>
<evidence type="ECO:0000256" key="2">
    <source>
        <dbReference type="ARBA" id="ARBA00022801"/>
    </source>
</evidence>
<keyword evidence="3" id="KW-0460">Magnesium</keyword>
<proteinExistence type="inferred from homology"/>
<dbReference type="EMBL" id="JABXWR010000001">
    <property type="protein sequence ID" value="NVO67529.1"/>
    <property type="molecule type" value="Genomic_DNA"/>
</dbReference>
<organism evidence="4 5">
    <name type="scientific">Methanofollis tationis</name>
    <dbReference type="NCBI Taxonomy" id="81417"/>
    <lineage>
        <taxon>Archaea</taxon>
        <taxon>Methanobacteriati</taxon>
        <taxon>Methanobacteriota</taxon>
        <taxon>Stenosarchaea group</taxon>
        <taxon>Methanomicrobia</taxon>
        <taxon>Methanomicrobiales</taxon>
        <taxon>Methanomicrobiaceae</taxon>
        <taxon>Methanofollis</taxon>
    </lineage>
</organism>
<evidence type="ECO:0000256" key="3">
    <source>
        <dbReference type="PIRSR" id="PIRSR605502-1"/>
    </source>
</evidence>
<dbReference type="Pfam" id="PF03747">
    <property type="entry name" value="ADP_ribosyl_GH"/>
    <property type="match status" value="1"/>
</dbReference>
<feature type="binding site" evidence="3">
    <location>
        <position position="248"/>
    </location>
    <ligand>
        <name>Mg(2+)</name>
        <dbReference type="ChEBI" id="CHEBI:18420"/>
        <label>1</label>
    </ligand>
</feature>
<dbReference type="PANTHER" id="PTHR16222:SF24">
    <property type="entry name" value="ADP-RIBOSYLHYDROLASE ARH3"/>
    <property type="match status" value="1"/>
</dbReference>
<evidence type="ECO:0000313" key="4">
    <source>
        <dbReference type="EMBL" id="NVO67529.1"/>
    </source>
</evidence>
<dbReference type="Proteomes" id="UP000570823">
    <property type="component" value="Unassembled WGS sequence"/>
</dbReference>
<keyword evidence="2 4" id="KW-0378">Hydrolase</keyword>
<sequence>MIFISRFALAAGTLLGLAVGDALGAPLEGLPPPEKKVTKMQSGGIHAVSRGEYTDDTLQAMGLARSLVHCRGFSPEDFISRLIAGFEQEPAYYGPTSRMVFSLIREGVRPDEAARIAHIHNKGSRTNGSVMRGPPIGIFYLPSAVREASLACSALTHYDPVAGECSAFVNRMVSEMCRGTSKIQAFCRALDSCESDEVIRRFGDFHAWPLEPSLDAVLSTHCALAVFMGSETFEQTLVRAVNLGGDADTVGAIAGALAGAHYGLVAIPHRWLADFRHTGQVLSVAHRLWATADHV</sequence>
<dbReference type="AlphaFoldDB" id="A0A7K4HQL7"/>
<feature type="binding site" evidence="3">
    <location>
        <position position="54"/>
    </location>
    <ligand>
        <name>Mg(2+)</name>
        <dbReference type="ChEBI" id="CHEBI:18420"/>
        <label>1</label>
    </ligand>
</feature>
<dbReference type="PANTHER" id="PTHR16222">
    <property type="entry name" value="ADP-RIBOSYLGLYCOHYDROLASE"/>
    <property type="match status" value="1"/>
</dbReference>
<gene>
    <name evidence="4" type="ORF">HWN36_09480</name>
</gene>
<feature type="binding site" evidence="3">
    <location>
        <position position="246"/>
    </location>
    <ligand>
        <name>Mg(2+)</name>
        <dbReference type="ChEBI" id="CHEBI:18420"/>
        <label>1</label>
    </ligand>
</feature>
<keyword evidence="5" id="KW-1185">Reference proteome</keyword>
<feature type="binding site" evidence="3">
    <location>
        <position position="55"/>
    </location>
    <ligand>
        <name>Mg(2+)</name>
        <dbReference type="ChEBI" id="CHEBI:18420"/>
        <label>1</label>
    </ligand>
</feature>
<dbReference type="InterPro" id="IPR036705">
    <property type="entry name" value="Ribosyl_crysJ1_sf"/>
</dbReference>
<feature type="binding site" evidence="3">
    <location>
        <position position="56"/>
    </location>
    <ligand>
        <name>Mg(2+)</name>
        <dbReference type="ChEBI" id="CHEBI:18420"/>
        <label>1</label>
    </ligand>
</feature>
<comment type="cofactor">
    <cofactor evidence="3">
        <name>Mg(2+)</name>
        <dbReference type="ChEBI" id="CHEBI:18420"/>
    </cofactor>
    <text evidence="3">Binds 2 magnesium ions per subunit.</text>
</comment>
<keyword evidence="3" id="KW-0479">Metal-binding</keyword>
<dbReference type="InterPro" id="IPR005502">
    <property type="entry name" value="Ribosyl_crysJ1"/>
</dbReference>
<comment type="similarity">
    <text evidence="1">Belongs to the ADP-ribosylglycohydrolase family.</text>
</comment>
<feature type="binding site" evidence="3">
    <location>
        <position position="249"/>
    </location>
    <ligand>
        <name>Mg(2+)</name>
        <dbReference type="ChEBI" id="CHEBI:18420"/>
        <label>1</label>
    </ligand>
</feature>
<comment type="caution">
    <text evidence="4">The sequence shown here is derived from an EMBL/GenBank/DDBJ whole genome shotgun (WGS) entry which is preliminary data.</text>
</comment>
<evidence type="ECO:0000313" key="5">
    <source>
        <dbReference type="Proteomes" id="UP000570823"/>
    </source>
</evidence>
<dbReference type="GO" id="GO:0016787">
    <property type="term" value="F:hydrolase activity"/>
    <property type="evidence" value="ECO:0007669"/>
    <property type="project" value="UniProtKB-KW"/>
</dbReference>
<protein>
    <submittedName>
        <fullName evidence="4">ADP-ribosylglycohydrolase family protein</fullName>
    </submittedName>
</protein>
<name>A0A7K4HQL7_9EURY</name>
<dbReference type="InterPro" id="IPR050792">
    <property type="entry name" value="ADP-ribosylglycohydrolase"/>
</dbReference>
<dbReference type="Gene3D" id="1.10.4080.10">
    <property type="entry name" value="ADP-ribosylation/Crystallin J1"/>
    <property type="match status" value="1"/>
</dbReference>
<dbReference type="RefSeq" id="WP_176789108.1">
    <property type="nucleotide sequence ID" value="NZ_JABXWR010000001.1"/>
</dbReference>
<evidence type="ECO:0000256" key="1">
    <source>
        <dbReference type="ARBA" id="ARBA00010702"/>
    </source>
</evidence>
<accession>A0A7K4HQL7</accession>